<protein>
    <submittedName>
        <fullName evidence="1">Uncharacterized protein</fullName>
    </submittedName>
</protein>
<evidence type="ECO:0000313" key="1">
    <source>
        <dbReference type="EMBL" id="CAK51536.1"/>
    </source>
</evidence>
<proteinExistence type="predicted"/>
<name>C8TE50_EIMTE</name>
<dbReference type="AlphaFoldDB" id="C8TE50"/>
<sequence length="54" mass="6533">MGYGYKFEDKNLVLCNRLYALRNDVKSHLSAFLRVFKHFQSLQHVAFYQLIDYM</sequence>
<reference evidence="1 2" key="1">
    <citation type="journal article" date="2007" name="Genome Res.">
        <title>Sequencing and analysis of chromosome 1 of Eimeria tenella reveals a unique segmental organization.</title>
        <authorList>
            <person name="Ling K.H."/>
            <person name="Rajandream M.A."/>
            <person name="Rivailler P."/>
            <person name="Ivens A."/>
            <person name="Yap S.J."/>
            <person name="Madeira A.M.B.N."/>
            <person name="Mungall K."/>
            <person name="Billington K."/>
            <person name="Yee W.Y."/>
            <person name="Bankier A.T."/>
            <person name="Carroll F."/>
            <person name="Durham A.M."/>
            <person name="Peters N."/>
            <person name="Loo S.S."/>
            <person name="Mat-Isa M.N."/>
            <person name="Novaes J."/>
            <person name="Quail M."/>
            <person name="Rosli R."/>
            <person name="Shamsudin M.N."/>
            <person name="Sobreira T.J.P."/>
            <person name="Tivey A.R."/>
            <person name="Wai S.F."/>
            <person name="White S."/>
            <person name="Wu X."/>
            <person name="Kerhornou A.X."/>
            <person name="Blake D."/>
            <person name="Mohamed R."/>
            <person name="Shirley M."/>
            <person name="Gruber A."/>
            <person name="Berriman M."/>
            <person name="Tomley F."/>
            <person name="Dear P.H."/>
            <person name="Wan K.L."/>
        </authorList>
    </citation>
    <scope>NUCLEOTIDE SEQUENCE [LARGE SCALE GENOMIC DNA]</scope>
    <source>
        <strain evidence="1 2">Houghton</strain>
    </source>
</reference>
<gene>
    <name evidence="1" type="ORF">e1116g03.tmp0171</name>
</gene>
<evidence type="ECO:0000313" key="2">
    <source>
        <dbReference type="Proteomes" id="UP000243681"/>
    </source>
</evidence>
<dbReference type="Proteomes" id="UP000243681">
    <property type="component" value="Chromosome 1"/>
</dbReference>
<organism evidence="1 2">
    <name type="scientific">Eimeria tenella</name>
    <name type="common">Coccidian parasite</name>
    <dbReference type="NCBI Taxonomy" id="5802"/>
    <lineage>
        <taxon>Eukaryota</taxon>
        <taxon>Sar</taxon>
        <taxon>Alveolata</taxon>
        <taxon>Apicomplexa</taxon>
        <taxon>Conoidasida</taxon>
        <taxon>Coccidia</taxon>
        <taxon>Eucoccidiorida</taxon>
        <taxon>Eimeriorina</taxon>
        <taxon>Eimeriidae</taxon>
        <taxon>Eimeria</taxon>
    </lineage>
</organism>
<dbReference type="EMBL" id="AM269894">
    <property type="protein sequence ID" value="CAK51536.1"/>
    <property type="molecule type" value="Genomic_DNA"/>
</dbReference>
<accession>C8TE50</accession>